<dbReference type="GO" id="GO:0043161">
    <property type="term" value="P:proteasome-mediated ubiquitin-dependent protein catabolic process"/>
    <property type="evidence" value="ECO:0007669"/>
    <property type="project" value="InterPro"/>
</dbReference>
<keyword evidence="4 7" id="KW-0833">Ubl conjugation pathway</keyword>
<evidence type="ECO:0000256" key="3">
    <source>
        <dbReference type="ARBA" id="ARBA00022670"/>
    </source>
</evidence>
<feature type="domain" description="USP" evidence="8">
    <location>
        <begin position="104"/>
        <end position="476"/>
    </location>
</feature>
<evidence type="ECO:0000256" key="2">
    <source>
        <dbReference type="ARBA" id="ARBA00008739"/>
    </source>
</evidence>
<protein>
    <recommendedName>
        <fullName evidence="7">Ubiquitin carboxyl-terminal hydrolase</fullName>
        <ecNumber evidence="7">3.4.19.12</ecNumber>
    </recommendedName>
</protein>
<dbReference type="CDD" id="cd16104">
    <property type="entry name" value="Ubl_USP14_like"/>
    <property type="match status" value="1"/>
</dbReference>
<evidence type="ECO:0000256" key="7">
    <source>
        <dbReference type="RuleBase" id="RU366025"/>
    </source>
</evidence>
<dbReference type="InterPro" id="IPR029071">
    <property type="entry name" value="Ubiquitin-like_domsf"/>
</dbReference>
<dbReference type="PROSITE" id="PS00972">
    <property type="entry name" value="USP_1"/>
    <property type="match status" value="1"/>
</dbReference>
<dbReference type="GO" id="GO:0061136">
    <property type="term" value="P:regulation of proteasomal protein catabolic process"/>
    <property type="evidence" value="ECO:0007669"/>
    <property type="project" value="TreeGrafter"/>
</dbReference>
<dbReference type="InterPro" id="IPR028889">
    <property type="entry name" value="USP"/>
</dbReference>
<accession>A0A481SYR8</accession>
<comment type="similarity">
    <text evidence="2">Belongs to the peptidase C19 family. USP14/UBP6 subfamily.</text>
</comment>
<dbReference type="Pfam" id="PF00443">
    <property type="entry name" value="UCH"/>
    <property type="match status" value="1"/>
</dbReference>
<evidence type="ECO:0000256" key="6">
    <source>
        <dbReference type="ARBA" id="ARBA00022807"/>
    </source>
</evidence>
<dbReference type="CDD" id="cd02657">
    <property type="entry name" value="Peptidase_C19A"/>
    <property type="match status" value="1"/>
</dbReference>
<dbReference type="GO" id="GO:0004843">
    <property type="term" value="F:cysteine-type deubiquitinase activity"/>
    <property type="evidence" value="ECO:0007669"/>
    <property type="project" value="UniProtKB-UniRule"/>
</dbReference>
<dbReference type="EMBL" id="MH799585">
    <property type="protein sequence ID" value="QBH73744.1"/>
    <property type="molecule type" value="mRNA"/>
</dbReference>
<dbReference type="InterPro" id="IPR000626">
    <property type="entry name" value="Ubiquitin-like_dom"/>
</dbReference>
<dbReference type="PANTHER" id="PTHR43982">
    <property type="entry name" value="UBIQUITIN CARBOXYL-TERMINAL HYDROLASE"/>
    <property type="match status" value="1"/>
</dbReference>
<dbReference type="InterPro" id="IPR001394">
    <property type="entry name" value="Peptidase_C19_UCH"/>
</dbReference>
<dbReference type="Gene3D" id="3.10.20.90">
    <property type="entry name" value="Phosphatidylinositol 3-kinase Catalytic Subunit, Chain A, domain 1"/>
    <property type="match status" value="1"/>
</dbReference>
<dbReference type="SUPFAM" id="SSF54236">
    <property type="entry name" value="Ubiquitin-like"/>
    <property type="match status" value="1"/>
</dbReference>
<evidence type="ECO:0000313" key="9">
    <source>
        <dbReference type="EMBL" id="QBH73744.1"/>
    </source>
</evidence>
<sequence>MPLYKVKVKWGKETYSDVEANTDEDPLVFKAQLFALTGVHPDRQKIVIKGSTLKDWSNVAIKNGATLLLMGSKEEDVPKEPAVKPVFMEDMTENELATALDLPAGLTNLGNTCYMNAVVQCLKTVPELREALKKFSGSVTLGGAEGMVPAQSITAALRDLYSSMDKGNSVHPIILLQVLHMAFPRFAEKSEHGGFQQQDANECWTEIVRMLQQKLKPEDLDGKSSAFKSFIEQFFGGTFVYEMKCTETEDEAATEGKEDFLQLSCFISQDVKYMLSGLRNKLQEQITKHSPTLGRDAVYQKTSKINRLPAYLTIQFVRFFYKEKGSINAKILKDIKFPMEFDAFELCTNELQEKLTPMRSRFKELEDAQLEETLKHKNSEKAEKEEKEKPNRKIEPYWFPDDLGSNNSGYYTLQAVLTHKGRSSSSGHYVAWIKQKANVWIKCDDDVVSPVSEEDVLKLSGGGDWHCAYVLLYGPKLLEIPIKEGEPMDTSAVSHSVE</sequence>
<evidence type="ECO:0000256" key="5">
    <source>
        <dbReference type="ARBA" id="ARBA00022801"/>
    </source>
</evidence>
<keyword evidence="6 7" id="KW-0788">Thiol protease</keyword>
<dbReference type="PROSITE" id="PS50235">
    <property type="entry name" value="USP_3"/>
    <property type="match status" value="1"/>
</dbReference>
<dbReference type="InterPro" id="IPR044635">
    <property type="entry name" value="UBP14-like"/>
</dbReference>
<dbReference type="GO" id="GO:0070628">
    <property type="term" value="F:proteasome binding"/>
    <property type="evidence" value="ECO:0007669"/>
    <property type="project" value="TreeGrafter"/>
</dbReference>
<dbReference type="SMART" id="SM00213">
    <property type="entry name" value="UBQ"/>
    <property type="match status" value="1"/>
</dbReference>
<evidence type="ECO:0000259" key="8">
    <source>
        <dbReference type="PROSITE" id="PS50235"/>
    </source>
</evidence>
<dbReference type="PROSITE" id="PS00973">
    <property type="entry name" value="USP_2"/>
    <property type="match status" value="1"/>
</dbReference>
<dbReference type="InterPro" id="IPR018200">
    <property type="entry name" value="USP_CS"/>
</dbReference>
<dbReference type="SUPFAM" id="SSF54001">
    <property type="entry name" value="Cysteine proteinases"/>
    <property type="match status" value="1"/>
</dbReference>
<comment type="catalytic activity">
    <reaction evidence="1 7">
        <text>Thiol-dependent hydrolysis of ester, thioester, amide, peptide and isopeptide bonds formed by the C-terminal Gly of ubiquitin (a 76-residue protein attached to proteins as an intracellular targeting signal).</text>
        <dbReference type="EC" id="3.4.19.12"/>
    </reaction>
</comment>
<reference evidence="9" key="1">
    <citation type="journal article" date="2019" name="Sci. Rep.">
        <title>No signal of deleterious mutation accumulation in conserved gene sequences of extant asexual hexapods.</title>
        <authorList>
            <person name="Brandt A."/>
            <person name="Bast J."/>
            <person name="Scheu S."/>
            <person name="Meusemann K."/>
            <person name="Donath A."/>
            <person name="Schuette K."/>
            <person name="Machida R."/>
            <person name="Kraaijeveld K."/>
        </authorList>
    </citation>
    <scope>NUCLEOTIDE SEQUENCE</scope>
    <source>
        <strain evidence="9">OG1874</strain>
    </source>
</reference>
<keyword evidence="3 7" id="KW-0645">Protease</keyword>
<dbReference type="EC" id="3.4.19.12" evidence="7"/>
<evidence type="ECO:0000256" key="1">
    <source>
        <dbReference type="ARBA" id="ARBA00000707"/>
    </source>
</evidence>
<dbReference type="Gene3D" id="3.90.70.10">
    <property type="entry name" value="Cysteine proteinases"/>
    <property type="match status" value="1"/>
</dbReference>
<evidence type="ECO:0000256" key="4">
    <source>
        <dbReference type="ARBA" id="ARBA00022786"/>
    </source>
</evidence>
<proteinExistence type="evidence at transcript level"/>
<dbReference type="InterPro" id="IPR038765">
    <property type="entry name" value="Papain-like_cys_pep_sf"/>
</dbReference>
<dbReference type="PANTHER" id="PTHR43982:SF1">
    <property type="entry name" value="UBIQUITIN CARBOXYL-TERMINAL HYDROLASE 14"/>
    <property type="match status" value="1"/>
</dbReference>
<name>A0A481SYR8_LIPBO</name>
<keyword evidence="5 7" id="KW-0378">Hydrolase</keyword>
<dbReference type="AlphaFoldDB" id="A0A481SYR8"/>
<dbReference type="GO" id="GO:0016579">
    <property type="term" value="P:protein deubiquitination"/>
    <property type="evidence" value="ECO:0007669"/>
    <property type="project" value="InterPro"/>
</dbReference>
<dbReference type="FunFam" id="3.90.70.10:FF:000032">
    <property type="entry name" value="Ubiquitin carboxyl-terminal hydrolase 14"/>
    <property type="match status" value="1"/>
</dbReference>
<organism evidence="9">
    <name type="scientific">Liposcelis bostrychophila</name>
    <name type="common">Booklouse</name>
    <dbReference type="NCBI Taxonomy" id="185214"/>
    <lineage>
        <taxon>Eukaryota</taxon>
        <taxon>Metazoa</taxon>
        <taxon>Ecdysozoa</taxon>
        <taxon>Arthropoda</taxon>
        <taxon>Hexapoda</taxon>
        <taxon>Insecta</taxon>
        <taxon>Pterygota</taxon>
        <taxon>Neoptera</taxon>
        <taxon>Paraneoptera</taxon>
        <taxon>Psocodea</taxon>
        <taxon>Troctomorpha</taxon>
        <taxon>Liposcelidetae</taxon>
        <taxon>Liposcelididae</taxon>
        <taxon>Liposcelis</taxon>
    </lineage>
</organism>